<evidence type="ECO:0000256" key="5">
    <source>
        <dbReference type="ARBA" id="ARBA00022782"/>
    </source>
</evidence>
<dbReference type="Pfam" id="PF06910">
    <property type="entry name" value="MEA1"/>
    <property type="match status" value="1"/>
</dbReference>
<dbReference type="InterPro" id="IPR009685">
    <property type="entry name" value="MEA1"/>
</dbReference>
<dbReference type="PANTHER" id="PTHR17005">
    <property type="entry name" value="MALE-ENHANCED ANTIGEN-1"/>
    <property type="match status" value="1"/>
</dbReference>
<keyword evidence="6" id="KW-0744">Spermatogenesis</keyword>
<dbReference type="EMBL" id="VSWD01000009">
    <property type="protein sequence ID" value="KAK3093991.1"/>
    <property type="molecule type" value="Genomic_DNA"/>
</dbReference>
<keyword evidence="4" id="KW-0597">Phosphoprotein</keyword>
<protein>
    <recommendedName>
        <fullName evidence="2">Male-enhanced antigen 1</fullName>
    </recommendedName>
</protein>
<dbReference type="GO" id="GO:0030154">
    <property type="term" value="P:cell differentiation"/>
    <property type="evidence" value="ECO:0007669"/>
    <property type="project" value="UniProtKB-KW"/>
</dbReference>
<reference evidence="8" key="1">
    <citation type="submission" date="2019-08" db="EMBL/GenBank/DDBJ databases">
        <title>The improved chromosome-level genome for the pearl oyster Pinctada fucata martensii using PacBio sequencing and Hi-C.</title>
        <authorList>
            <person name="Zheng Z."/>
        </authorList>
    </citation>
    <scope>NUCLEOTIDE SEQUENCE</scope>
    <source>
        <strain evidence="8">ZZ-2019</strain>
        <tissue evidence="8">Adductor muscle</tissue>
    </source>
</reference>
<comment type="caution">
    <text evidence="8">The sequence shown here is derived from an EMBL/GenBank/DDBJ whole genome shotgun (WGS) entry which is preliminary data.</text>
</comment>
<evidence type="ECO:0000313" key="9">
    <source>
        <dbReference type="Proteomes" id="UP001186944"/>
    </source>
</evidence>
<gene>
    <name evidence="8" type="ORF">FSP39_022610</name>
</gene>
<evidence type="ECO:0000256" key="4">
    <source>
        <dbReference type="ARBA" id="ARBA00022553"/>
    </source>
</evidence>
<dbReference type="Proteomes" id="UP001186944">
    <property type="component" value="Unassembled WGS sequence"/>
</dbReference>
<feature type="compositionally biased region" description="Acidic residues" evidence="7">
    <location>
        <begin position="60"/>
        <end position="73"/>
    </location>
</feature>
<evidence type="ECO:0000256" key="3">
    <source>
        <dbReference type="ARBA" id="ARBA00022473"/>
    </source>
</evidence>
<feature type="region of interest" description="Disordered" evidence="7">
    <location>
        <begin position="1"/>
        <end position="121"/>
    </location>
</feature>
<name>A0AA88XWX9_PINIB</name>
<evidence type="ECO:0000256" key="1">
    <source>
        <dbReference type="ARBA" id="ARBA00002540"/>
    </source>
</evidence>
<comment type="function">
    <text evidence="1">May play an important role in spermatogenesis and/or testis development.</text>
</comment>
<organism evidence="8 9">
    <name type="scientific">Pinctada imbricata</name>
    <name type="common">Atlantic pearl-oyster</name>
    <name type="synonym">Pinctada martensii</name>
    <dbReference type="NCBI Taxonomy" id="66713"/>
    <lineage>
        <taxon>Eukaryota</taxon>
        <taxon>Metazoa</taxon>
        <taxon>Spiralia</taxon>
        <taxon>Lophotrochozoa</taxon>
        <taxon>Mollusca</taxon>
        <taxon>Bivalvia</taxon>
        <taxon>Autobranchia</taxon>
        <taxon>Pteriomorphia</taxon>
        <taxon>Pterioida</taxon>
        <taxon>Pterioidea</taxon>
        <taxon>Pteriidae</taxon>
        <taxon>Pinctada</taxon>
    </lineage>
</organism>
<feature type="compositionally biased region" description="Basic and acidic residues" evidence="7">
    <location>
        <begin position="95"/>
        <end position="109"/>
    </location>
</feature>
<accession>A0AA88XWX9</accession>
<dbReference type="AlphaFoldDB" id="A0AA88XWX9"/>
<dbReference type="GO" id="GO:0007283">
    <property type="term" value="P:spermatogenesis"/>
    <property type="evidence" value="ECO:0007669"/>
    <property type="project" value="UniProtKB-KW"/>
</dbReference>
<sequence length="191" mass="21285">MAPSPEENDKGPNQNPENEPMDVMDAPNFIIDQQSSDSEDEDGNDGMLGYQMLPQNPCNEDSESDSNDTEEGDPQGASPGSDRLGNSDISVTESDIDRATLPEGLHTEGGRTPSYMQVPDLPRPLPKELLWNQSHDPGRDISLDAEQSNKIKLSMSKITLPQNNIPDWAKDISDDQWKEKLQQMQRRVHDN</sequence>
<keyword evidence="5" id="KW-0221">Differentiation</keyword>
<keyword evidence="3" id="KW-0217">Developmental protein</keyword>
<keyword evidence="9" id="KW-1185">Reference proteome</keyword>
<evidence type="ECO:0000313" key="8">
    <source>
        <dbReference type="EMBL" id="KAK3093991.1"/>
    </source>
</evidence>
<evidence type="ECO:0000256" key="6">
    <source>
        <dbReference type="ARBA" id="ARBA00022871"/>
    </source>
</evidence>
<evidence type="ECO:0000256" key="7">
    <source>
        <dbReference type="SAM" id="MobiDB-lite"/>
    </source>
</evidence>
<proteinExistence type="predicted"/>
<evidence type="ECO:0000256" key="2">
    <source>
        <dbReference type="ARBA" id="ARBA00022245"/>
    </source>
</evidence>